<organism evidence="1 2">
    <name type="scientific">Apolygus lucorum</name>
    <name type="common">Small green plant bug</name>
    <name type="synonym">Lygocoris lucorum</name>
    <dbReference type="NCBI Taxonomy" id="248454"/>
    <lineage>
        <taxon>Eukaryota</taxon>
        <taxon>Metazoa</taxon>
        <taxon>Ecdysozoa</taxon>
        <taxon>Arthropoda</taxon>
        <taxon>Hexapoda</taxon>
        <taxon>Insecta</taxon>
        <taxon>Pterygota</taxon>
        <taxon>Neoptera</taxon>
        <taxon>Paraneoptera</taxon>
        <taxon>Hemiptera</taxon>
        <taxon>Heteroptera</taxon>
        <taxon>Panheteroptera</taxon>
        <taxon>Cimicomorpha</taxon>
        <taxon>Miridae</taxon>
        <taxon>Mirini</taxon>
        <taxon>Apolygus</taxon>
    </lineage>
</organism>
<evidence type="ECO:0000313" key="1">
    <source>
        <dbReference type="EMBL" id="KAF6215772.1"/>
    </source>
</evidence>
<reference evidence="1" key="1">
    <citation type="journal article" date="2021" name="Mol. Ecol. Resour.">
        <title>Apolygus lucorum genome provides insights into omnivorousness and mesophyll feeding.</title>
        <authorList>
            <person name="Liu Y."/>
            <person name="Liu H."/>
            <person name="Wang H."/>
            <person name="Huang T."/>
            <person name="Liu B."/>
            <person name="Yang B."/>
            <person name="Yin L."/>
            <person name="Li B."/>
            <person name="Zhang Y."/>
            <person name="Zhang S."/>
            <person name="Jiang F."/>
            <person name="Zhang X."/>
            <person name="Ren Y."/>
            <person name="Wang B."/>
            <person name="Wang S."/>
            <person name="Lu Y."/>
            <person name="Wu K."/>
            <person name="Fan W."/>
            <person name="Wang G."/>
        </authorList>
    </citation>
    <scope>NUCLEOTIDE SEQUENCE</scope>
    <source>
        <strain evidence="1">12Hb</strain>
    </source>
</reference>
<evidence type="ECO:0000313" key="2">
    <source>
        <dbReference type="Proteomes" id="UP000466442"/>
    </source>
</evidence>
<gene>
    <name evidence="1" type="ORF">GE061_000107</name>
</gene>
<sequence>MYELCLQMISAFCEWVLHMPLDFGAHRITCPTRLKAKLDLMETCDSYAWWISLGVGRKDDGGNRFFC</sequence>
<comment type="caution">
    <text evidence="1">The sequence shown here is derived from an EMBL/GenBank/DDBJ whole genome shotgun (WGS) entry which is preliminary data.</text>
</comment>
<dbReference type="EMBL" id="WIXP02000001">
    <property type="protein sequence ID" value="KAF6215772.1"/>
    <property type="molecule type" value="Genomic_DNA"/>
</dbReference>
<dbReference type="Proteomes" id="UP000466442">
    <property type="component" value="Linkage Group LG1"/>
</dbReference>
<name>A0A8S9Y3A0_APOLU</name>
<protein>
    <submittedName>
        <fullName evidence="1">Uncharacterized protein</fullName>
    </submittedName>
</protein>
<dbReference type="AlphaFoldDB" id="A0A8S9Y3A0"/>
<keyword evidence="2" id="KW-1185">Reference proteome</keyword>
<proteinExistence type="predicted"/>
<accession>A0A8S9Y3A0</accession>